<proteinExistence type="predicted"/>
<comment type="caution">
    <text evidence="1">The sequence shown here is derived from an EMBL/GenBank/DDBJ whole genome shotgun (WGS) entry which is preliminary data.</text>
</comment>
<dbReference type="AlphaFoldDB" id="A0A371G7M4"/>
<organism evidence="1 2">
    <name type="scientific">Mucuna pruriens</name>
    <name type="common">Velvet bean</name>
    <name type="synonym">Dolichos pruriens</name>
    <dbReference type="NCBI Taxonomy" id="157652"/>
    <lineage>
        <taxon>Eukaryota</taxon>
        <taxon>Viridiplantae</taxon>
        <taxon>Streptophyta</taxon>
        <taxon>Embryophyta</taxon>
        <taxon>Tracheophyta</taxon>
        <taxon>Spermatophyta</taxon>
        <taxon>Magnoliopsida</taxon>
        <taxon>eudicotyledons</taxon>
        <taxon>Gunneridae</taxon>
        <taxon>Pentapetalae</taxon>
        <taxon>rosids</taxon>
        <taxon>fabids</taxon>
        <taxon>Fabales</taxon>
        <taxon>Fabaceae</taxon>
        <taxon>Papilionoideae</taxon>
        <taxon>50 kb inversion clade</taxon>
        <taxon>NPAAA clade</taxon>
        <taxon>indigoferoid/millettioid clade</taxon>
        <taxon>Phaseoleae</taxon>
        <taxon>Mucuna</taxon>
    </lineage>
</organism>
<feature type="non-terminal residue" evidence="1">
    <location>
        <position position="1"/>
    </location>
</feature>
<evidence type="ECO:0000313" key="1">
    <source>
        <dbReference type="EMBL" id="RDX86521.1"/>
    </source>
</evidence>
<dbReference type="Proteomes" id="UP000257109">
    <property type="component" value="Unassembled WGS sequence"/>
</dbReference>
<protein>
    <submittedName>
        <fullName evidence="1">Uncharacterized protein</fullName>
    </submittedName>
</protein>
<accession>A0A371G7M4</accession>
<sequence length="110" mass="12509">MVVKREEAIRWLPTQKATEKGKGISLPRVFALIRMLVEPLDIFVFTWDNARTLTPWEALKTTIYILNRIPAKTVNKTPMNFGLTKSQASNTCTFGVAQLKHDLIGHVKEN</sequence>
<dbReference type="EMBL" id="QJKJ01006501">
    <property type="protein sequence ID" value="RDX86521.1"/>
    <property type="molecule type" value="Genomic_DNA"/>
</dbReference>
<name>A0A371G7M4_MUCPR</name>
<evidence type="ECO:0000313" key="2">
    <source>
        <dbReference type="Proteomes" id="UP000257109"/>
    </source>
</evidence>
<gene>
    <name evidence="1" type="ORF">CR513_32138</name>
</gene>
<keyword evidence="2" id="KW-1185">Reference proteome</keyword>
<reference evidence="1" key="1">
    <citation type="submission" date="2018-05" db="EMBL/GenBank/DDBJ databases">
        <title>Draft genome of Mucuna pruriens seed.</title>
        <authorList>
            <person name="Nnadi N.E."/>
            <person name="Vos R."/>
            <person name="Hasami M.H."/>
            <person name="Devisetty U.K."/>
            <person name="Aguiy J.C."/>
        </authorList>
    </citation>
    <scope>NUCLEOTIDE SEQUENCE [LARGE SCALE GENOMIC DNA]</scope>
    <source>
        <strain evidence="1">JCA_2017</strain>
    </source>
</reference>